<evidence type="ECO:0000259" key="7">
    <source>
        <dbReference type="Pfam" id="PF07669"/>
    </source>
</evidence>
<dbReference type="STRING" id="1168289.GCA_000259075_01607"/>
<comment type="catalytic activity">
    <reaction evidence="6">
        <text>a 2'-deoxyadenosine in DNA + S-adenosyl-L-methionine = an N(6)-methyl-2'-deoxyadenosine in DNA + S-adenosyl-L-homocysteine + H(+)</text>
        <dbReference type="Rhea" id="RHEA:15197"/>
        <dbReference type="Rhea" id="RHEA-COMP:12418"/>
        <dbReference type="Rhea" id="RHEA-COMP:12419"/>
        <dbReference type="ChEBI" id="CHEBI:15378"/>
        <dbReference type="ChEBI" id="CHEBI:57856"/>
        <dbReference type="ChEBI" id="CHEBI:59789"/>
        <dbReference type="ChEBI" id="CHEBI:90615"/>
        <dbReference type="ChEBI" id="CHEBI:90616"/>
        <dbReference type="EC" id="2.1.1.72"/>
    </reaction>
</comment>
<dbReference type="AlphaFoldDB" id="A0A2T0XSX1"/>
<proteinExistence type="inferred from homology"/>
<comment type="caution">
    <text evidence="8">The sequence shown here is derived from an EMBL/GenBank/DDBJ whole genome shotgun (WGS) entry which is preliminary data.</text>
</comment>
<keyword evidence="3" id="KW-0489">Methyltransferase</keyword>
<sequence length="499" mass="57590">MKTDSCNTTKIKIGDVFTPFRWGRFAIEQFGIFERWMNGSTVFDPTMGQGNLLITLVQHGVEKGFKPKELPILNLFGNELNTDYYQKALQFFQDEFNTDMSKNFSNLDILELPCEPFDIIFGNPPWQNFNDLPEAYKKKIKPHFEKYQLTGNKRKLLLGHSRIDIAALIIKATIRDFLIPGGDAYFFMPLSLLLNDGAHEAFRNYISAEAPFAPMEIFDFNKEDVFNKIATRYGLVHFQRNRQPEFPIRYKVLKNQTWELLYAAPLTSLSAGFSIFEDLNNSLLNSFSKIPLNKKNQPRQGLNTCGANKLFFFNECSKLDEETYLLNNTTELPSAFIFPLLTAANFRNEKNPTLWVLLPYTKDGRPLSAAEIKRWPQLNNYLCSAADLLKARKGTLIRSWINKGIWWALLGVGPYNYAPYKIVWEAYGRKKFSPQIFEGKWQANQALQAFIPCYSQNEAKSILKKLQNPVVEKILLSHRMEGTMNWAQPGKIKKLIEFI</sequence>
<dbReference type="EC" id="2.1.1.72" evidence="2"/>
<dbReference type="GO" id="GO:0003676">
    <property type="term" value="F:nucleic acid binding"/>
    <property type="evidence" value="ECO:0007669"/>
    <property type="project" value="InterPro"/>
</dbReference>
<dbReference type="GO" id="GO:0032259">
    <property type="term" value="P:methylation"/>
    <property type="evidence" value="ECO:0007669"/>
    <property type="project" value="UniProtKB-KW"/>
</dbReference>
<evidence type="ECO:0000256" key="6">
    <source>
        <dbReference type="ARBA" id="ARBA00047942"/>
    </source>
</evidence>
<dbReference type="Proteomes" id="UP000252733">
    <property type="component" value="Unassembled WGS sequence"/>
</dbReference>
<dbReference type="GO" id="GO:0006304">
    <property type="term" value="P:DNA modification"/>
    <property type="evidence" value="ECO:0007669"/>
    <property type="project" value="InterPro"/>
</dbReference>
<dbReference type="InterPro" id="IPR011639">
    <property type="entry name" value="MethylTrfase_TaqI-like_dom"/>
</dbReference>
<dbReference type="PROSITE" id="PS00092">
    <property type="entry name" value="N6_MTASE"/>
    <property type="match status" value="1"/>
</dbReference>
<dbReference type="InterPro" id="IPR029063">
    <property type="entry name" value="SAM-dependent_MTases_sf"/>
</dbReference>
<evidence type="ECO:0000256" key="2">
    <source>
        <dbReference type="ARBA" id="ARBA00011900"/>
    </source>
</evidence>
<dbReference type="Gene3D" id="3.40.50.150">
    <property type="entry name" value="Vaccinia Virus protein VP39"/>
    <property type="match status" value="1"/>
</dbReference>
<evidence type="ECO:0000256" key="3">
    <source>
        <dbReference type="ARBA" id="ARBA00022603"/>
    </source>
</evidence>
<organism evidence="8 9">
    <name type="scientific">Marinilabilia salmonicolor</name>
    <dbReference type="NCBI Taxonomy" id="989"/>
    <lineage>
        <taxon>Bacteria</taxon>
        <taxon>Pseudomonadati</taxon>
        <taxon>Bacteroidota</taxon>
        <taxon>Bacteroidia</taxon>
        <taxon>Marinilabiliales</taxon>
        <taxon>Marinilabiliaceae</taxon>
        <taxon>Marinilabilia</taxon>
    </lineage>
</organism>
<keyword evidence="4" id="KW-0808">Transferase</keyword>
<dbReference type="OrthoDB" id="9814572at2"/>
<gene>
    <name evidence="8" type="ORF">DFO77_101236</name>
</gene>
<dbReference type="PANTHER" id="PTHR33841:SF5">
    <property type="entry name" value="DNA METHYLASE (MODIFICATION METHYLASE) (METHYLTRANSFERASE)-RELATED"/>
    <property type="match status" value="1"/>
</dbReference>
<evidence type="ECO:0000256" key="4">
    <source>
        <dbReference type="ARBA" id="ARBA00022679"/>
    </source>
</evidence>
<protein>
    <recommendedName>
        <fullName evidence="2">site-specific DNA-methyltransferase (adenine-specific)</fullName>
        <ecNumber evidence="2">2.1.1.72</ecNumber>
    </recommendedName>
</protein>
<keyword evidence="5" id="KW-0949">S-adenosyl-L-methionine</keyword>
<feature type="domain" description="Type II methyltransferase M.TaqI-like" evidence="7">
    <location>
        <begin position="96"/>
        <end position="226"/>
    </location>
</feature>
<keyword evidence="9" id="KW-1185">Reference proteome</keyword>
<dbReference type="RefSeq" id="WP_106151340.1">
    <property type="nucleotide sequence ID" value="NZ_PVTS01000001.1"/>
</dbReference>
<dbReference type="EMBL" id="QPIZ01000001">
    <property type="protein sequence ID" value="RCW39466.1"/>
    <property type="molecule type" value="Genomic_DNA"/>
</dbReference>
<evidence type="ECO:0000313" key="9">
    <source>
        <dbReference type="Proteomes" id="UP000252733"/>
    </source>
</evidence>
<dbReference type="GO" id="GO:0009007">
    <property type="term" value="F:site-specific DNA-methyltransferase (adenine-specific) activity"/>
    <property type="evidence" value="ECO:0007669"/>
    <property type="project" value="UniProtKB-EC"/>
</dbReference>
<evidence type="ECO:0000313" key="8">
    <source>
        <dbReference type="EMBL" id="RCW39466.1"/>
    </source>
</evidence>
<name>A0A2T0XSX1_9BACT</name>
<comment type="similarity">
    <text evidence="1">Belongs to the N(4)/N(6)-methyltransferase family.</text>
</comment>
<evidence type="ECO:0000256" key="5">
    <source>
        <dbReference type="ARBA" id="ARBA00022691"/>
    </source>
</evidence>
<dbReference type="InterPro" id="IPR002052">
    <property type="entry name" value="DNA_methylase_N6_adenine_CS"/>
</dbReference>
<evidence type="ECO:0000256" key="1">
    <source>
        <dbReference type="ARBA" id="ARBA00006594"/>
    </source>
</evidence>
<dbReference type="InterPro" id="IPR050953">
    <property type="entry name" value="N4_N6_ade-DNA_methylase"/>
</dbReference>
<accession>A0A2T0XSX1</accession>
<dbReference type="SUPFAM" id="SSF53335">
    <property type="entry name" value="S-adenosyl-L-methionine-dependent methyltransferases"/>
    <property type="match status" value="1"/>
</dbReference>
<dbReference type="PANTHER" id="PTHR33841">
    <property type="entry name" value="DNA METHYLTRANSFERASE YEEA-RELATED"/>
    <property type="match status" value="1"/>
</dbReference>
<reference evidence="8 9" key="1">
    <citation type="submission" date="2018-07" db="EMBL/GenBank/DDBJ databases">
        <title>Freshwater and sediment microbial communities from various areas in North America, analyzing microbe dynamics in response to fracking.</title>
        <authorList>
            <person name="Lamendella R."/>
        </authorList>
    </citation>
    <scope>NUCLEOTIDE SEQUENCE [LARGE SCALE GENOMIC DNA]</scope>
    <source>
        <strain evidence="8 9">160A</strain>
    </source>
</reference>
<dbReference type="PRINTS" id="PR00507">
    <property type="entry name" value="N12N6MTFRASE"/>
</dbReference>
<dbReference type="Pfam" id="PF07669">
    <property type="entry name" value="Eco57I"/>
    <property type="match status" value="1"/>
</dbReference>